<comment type="caution">
    <text evidence="5">The sequence shown here is derived from an EMBL/GenBank/DDBJ whole genome shotgun (WGS) entry which is preliminary data.</text>
</comment>
<dbReference type="InterPro" id="IPR036206">
    <property type="entry name" value="ThiamineP_synth_sf"/>
</dbReference>
<keyword evidence="6" id="KW-1185">Reference proteome</keyword>
<evidence type="ECO:0000259" key="4">
    <source>
        <dbReference type="Pfam" id="PF02581"/>
    </source>
</evidence>
<dbReference type="Proteomes" id="UP001595823">
    <property type="component" value="Unassembled WGS sequence"/>
</dbReference>
<comment type="pathway">
    <text evidence="2">Cofactor biosynthesis; thiamine diphosphate biosynthesis.</text>
</comment>
<accession>A0ABV8U1L2</accession>
<protein>
    <submittedName>
        <fullName evidence="5">Thiamine phosphate synthase</fullName>
    </submittedName>
</protein>
<keyword evidence="3" id="KW-0784">Thiamine biosynthesis</keyword>
<evidence type="ECO:0000256" key="3">
    <source>
        <dbReference type="ARBA" id="ARBA00022977"/>
    </source>
</evidence>
<dbReference type="InterPro" id="IPR022998">
    <property type="entry name" value="ThiamineP_synth_TenI"/>
</dbReference>
<evidence type="ECO:0000256" key="2">
    <source>
        <dbReference type="ARBA" id="ARBA00004948"/>
    </source>
</evidence>
<evidence type="ECO:0000256" key="1">
    <source>
        <dbReference type="ARBA" id="ARBA00003814"/>
    </source>
</evidence>
<dbReference type="InterPro" id="IPR013785">
    <property type="entry name" value="Aldolase_TIM"/>
</dbReference>
<feature type="domain" description="Thiamine phosphate synthase/TenI" evidence="4">
    <location>
        <begin position="105"/>
        <end position="173"/>
    </location>
</feature>
<gene>
    <name evidence="5" type="ORF">ACFPET_15095</name>
</gene>
<dbReference type="PANTHER" id="PTHR20857:SF15">
    <property type="entry name" value="THIAMINE-PHOSPHATE SYNTHASE"/>
    <property type="match status" value="1"/>
</dbReference>
<dbReference type="CDD" id="cd00564">
    <property type="entry name" value="TMP_TenI"/>
    <property type="match status" value="1"/>
</dbReference>
<comment type="function">
    <text evidence="1">Condenses 4-methyl-5-(beta-hydroxyethyl)thiazole monophosphate (THZ-P) and 2-methyl-4-amino-5-hydroxymethyl pyrimidine pyrophosphate (HMP-PP) to form thiamine monophosphate (TMP).</text>
</comment>
<dbReference type="EMBL" id="JBHSDK010000021">
    <property type="protein sequence ID" value="MFC4336528.1"/>
    <property type="molecule type" value="Genomic_DNA"/>
</dbReference>
<sequence>MDLLKYRLLVVTDATQAGPGGPVEVLRRAREGGDFSVLLRDKHIRVHQRREMARELGEFCSDVLVSDPEWPHSKAHLSSRVDNPRWPHSVLGRSRHVGDPPHLDAGLSYVTFSPVWVSASKPGYGPALGLAALRSRCEESPVPVYALGGVEAPERARAAREAGAHGVAVMGAVMRAEDPAAVIAAFNGALHLPPARRPPGLFSKGIYAFRFR</sequence>
<evidence type="ECO:0000313" key="5">
    <source>
        <dbReference type="EMBL" id="MFC4336528.1"/>
    </source>
</evidence>
<dbReference type="RefSeq" id="WP_380622559.1">
    <property type="nucleotide sequence ID" value="NZ_JBHSDK010000021.1"/>
</dbReference>
<dbReference type="Pfam" id="PF02581">
    <property type="entry name" value="TMP-TENI"/>
    <property type="match status" value="1"/>
</dbReference>
<dbReference type="SUPFAM" id="SSF51391">
    <property type="entry name" value="Thiamin phosphate synthase"/>
    <property type="match status" value="1"/>
</dbReference>
<organism evidence="5 6">
    <name type="scientific">Salininema proteolyticum</name>
    <dbReference type="NCBI Taxonomy" id="1607685"/>
    <lineage>
        <taxon>Bacteria</taxon>
        <taxon>Bacillati</taxon>
        <taxon>Actinomycetota</taxon>
        <taxon>Actinomycetes</taxon>
        <taxon>Glycomycetales</taxon>
        <taxon>Glycomycetaceae</taxon>
        <taxon>Salininema</taxon>
    </lineage>
</organism>
<name>A0ABV8U1L2_9ACTN</name>
<reference evidence="6" key="1">
    <citation type="journal article" date="2019" name="Int. J. Syst. Evol. Microbiol.">
        <title>The Global Catalogue of Microorganisms (GCM) 10K type strain sequencing project: providing services to taxonomists for standard genome sequencing and annotation.</title>
        <authorList>
            <consortium name="The Broad Institute Genomics Platform"/>
            <consortium name="The Broad Institute Genome Sequencing Center for Infectious Disease"/>
            <person name="Wu L."/>
            <person name="Ma J."/>
        </authorList>
    </citation>
    <scope>NUCLEOTIDE SEQUENCE [LARGE SCALE GENOMIC DNA]</scope>
    <source>
        <strain evidence="6">IBRC-M 10908</strain>
    </source>
</reference>
<proteinExistence type="predicted"/>
<dbReference type="PANTHER" id="PTHR20857">
    <property type="entry name" value="THIAMINE-PHOSPHATE PYROPHOSPHORYLASE"/>
    <property type="match status" value="1"/>
</dbReference>
<dbReference type="Gene3D" id="3.20.20.70">
    <property type="entry name" value="Aldolase class I"/>
    <property type="match status" value="1"/>
</dbReference>
<evidence type="ECO:0000313" key="6">
    <source>
        <dbReference type="Proteomes" id="UP001595823"/>
    </source>
</evidence>